<reference evidence="2" key="1">
    <citation type="submission" date="2021-02" db="EMBL/GenBank/DDBJ databases">
        <authorList>
            <person name="Nowell W R."/>
        </authorList>
    </citation>
    <scope>NUCLEOTIDE SEQUENCE</scope>
</reference>
<dbReference type="EMBL" id="CAJNOL010000276">
    <property type="protein sequence ID" value="CAF0979065.1"/>
    <property type="molecule type" value="Genomic_DNA"/>
</dbReference>
<gene>
    <name evidence="3" type="ORF">JXQ802_LOCUS13080</name>
    <name evidence="2" type="ORF">PYM288_LOCUS10855</name>
</gene>
<evidence type="ECO:0000313" key="5">
    <source>
        <dbReference type="Proteomes" id="UP000663870"/>
    </source>
</evidence>
<evidence type="ECO:0000313" key="4">
    <source>
        <dbReference type="Proteomes" id="UP000663854"/>
    </source>
</evidence>
<proteinExistence type="predicted"/>
<evidence type="ECO:0000256" key="1">
    <source>
        <dbReference type="SAM" id="Phobius"/>
    </source>
</evidence>
<protein>
    <submittedName>
        <fullName evidence="2">Uncharacterized protein</fullName>
    </submittedName>
</protein>
<keyword evidence="5" id="KW-1185">Reference proteome</keyword>
<keyword evidence="1" id="KW-0812">Transmembrane</keyword>
<dbReference type="Proteomes" id="UP000663870">
    <property type="component" value="Unassembled WGS sequence"/>
</dbReference>
<dbReference type="EMBL" id="CAJNOH010000175">
    <property type="protein sequence ID" value="CAF0927177.1"/>
    <property type="molecule type" value="Genomic_DNA"/>
</dbReference>
<sequence>MSTAGINSFRKYSINIPLNESIDQLNEQLHHLLDNNQIHFSKRKKLLLQLERIHNRHRRSIDRLDSNNQKKITINNNLIRCIKKKIINEDRQERQQRTNEHEANTSWSLGSMAALFGAVFIGIMGAATFIIMILDKSTEKII</sequence>
<evidence type="ECO:0000313" key="3">
    <source>
        <dbReference type="EMBL" id="CAF0979065.1"/>
    </source>
</evidence>
<dbReference type="Proteomes" id="UP000663854">
    <property type="component" value="Unassembled WGS sequence"/>
</dbReference>
<keyword evidence="1" id="KW-0472">Membrane</keyword>
<evidence type="ECO:0000313" key="2">
    <source>
        <dbReference type="EMBL" id="CAF0927177.1"/>
    </source>
</evidence>
<feature type="transmembrane region" description="Helical" evidence="1">
    <location>
        <begin position="112"/>
        <end position="134"/>
    </location>
</feature>
<organism evidence="2 4">
    <name type="scientific">Rotaria sordida</name>
    <dbReference type="NCBI Taxonomy" id="392033"/>
    <lineage>
        <taxon>Eukaryota</taxon>
        <taxon>Metazoa</taxon>
        <taxon>Spiralia</taxon>
        <taxon>Gnathifera</taxon>
        <taxon>Rotifera</taxon>
        <taxon>Eurotatoria</taxon>
        <taxon>Bdelloidea</taxon>
        <taxon>Philodinida</taxon>
        <taxon>Philodinidae</taxon>
        <taxon>Rotaria</taxon>
    </lineage>
</organism>
<comment type="caution">
    <text evidence="2">The sequence shown here is derived from an EMBL/GenBank/DDBJ whole genome shotgun (WGS) entry which is preliminary data.</text>
</comment>
<name>A0A814BEJ7_9BILA</name>
<accession>A0A814BEJ7</accession>
<dbReference type="AlphaFoldDB" id="A0A814BEJ7"/>
<keyword evidence="1" id="KW-1133">Transmembrane helix</keyword>